<name>A0ABZ0L5B9_9BACL</name>
<evidence type="ECO:0008006" key="4">
    <source>
        <dbReference type="Google" id="ProtNLM"/>
    </source>
</evidence>
<organism evidence="2 3">
    <name type="scientific">Sporosarcina oncorhynchi</name>
    <dbReference type="NCBI Taxonomy" id="3056444"/>
    <lineage>
        <taxon>Bacteria</taxon>
        <taxon>Bacillati</taxon>
        <taxon>Bacillota</taxon>
        <taxon>Bacilli</taxon>
        <taxon>Bacillales</taxon>
        <taxon>Caryophanaceae</taxon>
        <taxon>Sporosarcina</taxon>
    </lineage>
</organism>
<dbReference type="RefSeq" id="WP_317967526.1">
    <property type="nucleotide sequence ID" value="NZ_CP129118.1"/>
</dbReference>
<feature type="transmembrane region" description="Helical" evidence="1">
    <location>
        <begin position="52"/>
        <end position="74"/>
    </location>
</feature>
<feature type="transmembrane region" description="Helical" evidence="1">
    <location>
        <begin position="95"/>
        <end position="122"/>
    </location>
</feature>
<feature type="transmembrane region" description="Helical" evidence="1">
    <location>
        <begin position="231"/>
        <end position="254"/>
    </location>
</feature>
<proteinExistence type="predicted"/>
<keyword evidence="1" id="KW-0472">Membrane</keyword>
<evidence type="ECO:0000313" key="3">
    <source>
        <dbReference type="Proteomes" id="UP001303902"/>
    </source>
</evidence>
<protein>
    <recommendedName>
        <fullName evidence="4">ABC transporter permease</fullName>
    </recommendedName>
</protein>
<keyword evidence="1" id="KW-1133">Transmembrane helix</keyword>
<dbReference type="EMBL" id="CP129118">
    <property type="protein sequence ID" value="WOV87422.1"/>
    <property type="molecule type" value="Genomic_DNA"/>
</dbReference>
<keyword evidence="3" id="KW-1185">Reference proteome</keyword>
<reference evidence="2 3" key="1">
    <citation type="submission" date="2023-06" db="EMBL/GenBank/DDBJ databases">
        <title>Sporosarcina sp. nov., isolated from Korean tranditional fermented seafood 'Jeotgal'.</title>
        <authorList>
            <person name="Yang A.I."/>
            <person name="Shin N.-R."/>
        </authorList>
    </citation>
    <scope>NUCLEOTIDE SEQUENCE [LARGE SCALE GENOMIC DNA]</scope>
    <source>
        <strain evidence="2 3">T2O-4</strain>
    </source>
</reference>
<feature type="transmembrane region" description="Helical" evidence="1">
    <location>
        <begin position="169"/>
        <end position="189"/>
    </location>
</feature>
<feature type="transmembrane region" description="Helical" evidence="1">
    <location>
        <begin position="20"/>
        <end position="40"/>
    </location>
</feature>
<dbReference type="Proteomes" id="UP001303902">
    <property type="component" value="Chromosome"/>
</dbReference>
<evidence type="ECO:0000313" key="2">
    <source>
        <dbReference type="EMBL" id="WOV87422.1"/>
    </source>
</evidence>
<accession>A0ABZ0L5B9</accession>
<evidence type="ECO:0000256" key="1">
    <source>
        <dbReference type="SAM" id="Phobius"/>
    </source>
</evidence>
<sequence length="260" mass="29534">MEQWNGLMRKEWIQWKWQLILAGGMVLIALLTLPPVVGTLTKDHEIVFEMTMVLSFMLMAVGIIIPLLTFTTMFNREMKLPDLWLHSTASSYKLICVKFLMAAFIGLGALLLPAVIVAIRFAMTEFREVTFDELAFFGTTAIIFFFCVSLMFMAIGFFFIVIDRLLKPFLSSFSIIATGLLFVLSARVYGEVTSSSFYERFFHAGKVNLLAMKNTNLQIGEGSSLFMDLDIYVGDILFDAVLTVILFFLAIKLFEKKVRI</sequence>
<gene>
    <name evidence="2" type="ORF">QWT69_16470</name>
</gene>
<keyword evidence="1" id="KW-0812">Transmembrane</keyword>
<feature type="transmembrane region" description="Helical" evidence="1">
    <location>
        <begin position="134"/>
        <end position="162"/>
    </location>
</feature>